<dbReference type="RefSeq" id="WP_070952829.1">
    <property type="nucleotide sequence ID" value="NZ_MLIS01000004.1"/>
</dbReference>
<evidence type="ECO:0000313" key="2">
    <source>
        <dbReference type="Proteomes" id="UP000179441"/>
    </source>
</evidence>
<name>A0A1S1LTL9_MYCCH</name>
<accession>A0A1S1LTL9</accession>
<comment type="caution">
    <text evidence="1">The sequence shown here is derived from an EMBL/GenBank/DDBJ whole genome shotgun (WGS) entry which is preliminary data.</text>
</comment>
<gene>
    <name evidence="1" type="ORF">BKG84_24850</name>
</gene>
<dbReference type="AlphaFoldDB" id="A0A1S1LTL9"/>
<protein>
    <submittedName>
        <fullName evidence="1">Uncharacterized protein</fullName>
    </submittedName>
</protein>
<evidence type="ECO:0000313" key="1">
    <source>
        <dbReference type="EMBL" id="OHU76124.1"/>
    </source>
</evidence>
<reference evidence="1 2" key="1">
    <citation type="submission" date="2016-10" db="EMBL/GenBank/DDBJ databases">
        <title>Evaluation of Human, Veterinary and Environmental Mycobacterium chelonae Isolates by Core Genome Phylogenomic Analysis, Targeted Gene Comparison, and Anti-microbial Susceptibility Patterns: A Tale of Mistaken Identities.</title>
        <authorList>
            <person name="Fogelson S.B."/>
            <person name="Camus A.C."/>
            <person name="Lorenz W."/>
            <person name="Vasireddy R."/>
            <person name="Vasireddy S."/>
            <person name="Smith T."/>
            <person name="Brown-Elliott B.A."/>
            <person name="Wallace R.J.Jr."/>
            <person name="Hasan N.A."/>
            <person name="Reischl U."/>
            <person name="Sanchez S."/>
        </authorList>
    </citation>
    <scope>NUCLEOTIDE SEQUENCE [LARGE SCALE GENOMIC DNA]</scope>
    <source>
        <strain evidence="1 2">15518</strain>
    </source>
</reference>
<sequence length="239" mass="27624">MARIEVSPEDAETIANRSWYLGTTEKGEFFGFWQPFTRLRSAGEMHFSRNYQGFRLYQQPRGITDEPYARGFFPWTVWRVTPIDVIRTWRLPHSIHTRRIRVEERLPAGAEFGPYGTRILGFADHLAQLEPWPKPIVNSTYLNTEERNALIDLSRAAPSPLTGDLWSETKFALSFVRRQVFKTKRVGIDDRKLREQLSVFKDELSDLVRAFITGTPIPELLVARWSLPSELAAQTNLTA</sequence>
<proteinExistence type="predicted"/>
<keyword evidence="2" id="KW-1185">Reference proteome</keyword>
<dbReference type="EMBL" id="MLIS01000004">
    <property type="protein sequence ID" value="OHU76124.1"/>
    <property type="molecule type" value="Genomic_DNA"/>
</dbReference>
<dbReference type="Proteomes" id="UP000179441">
    <property type="component" value="Unassembled WGS sequence"/>
</dbReference>
<organism evidence="1 2">
    <name type="scientific">Mycobacteroides chelonae</name>
    <name type="common">Mycobacterium chelonae</name>
    <dbReference type="NCBI Taxonomy" id="1774"/>
    <lineage>
        <taxon>Bacteria</taxon>
        <taxon>Bacillati</taxon>
        <taxon>Actinomycetota</taxon>
        <taxon>Actinomycetes</taxon>
        <taxon>Mycobacteriales</taxon>
        <taxon>Mycobacteriaceae</taxon>
        <taxon>Mycobacteroides</taxon>
    </lineage>
</organism>